<evidence type="ECO:0000259" key="8">
    <source>
        <dbReference type="Pfam" id="PF17042"/>
    </source>
</evidence>
<sequence length="344" mass="35834">MARVLIIADDLTGALDSAVGFAGVGRKVVVARHPGSVPEALAMQPDVLAVNTASREIAPDAAVAEVTAALSHLQSSAFDVVMKKVDSRLKGNLSAETLTVMRWQGGSRCVVSPAIPSMGRRVEAGMLLGDGVATPVPVAGRFDEPVEVPDVVDEDDFDAIVGRDLGSTLWVGARGLAFALARRLGVRAPETARLDAPMMVVNGSRDPVTLAQIAALPSDIQVVMAPDGRADLTNFTNDRLVLTISDGGAGVSGQEAARRFAESVEVFSSAYRPAGLLICGGESAHAILDRLDINSLQVVAELRPGLPLCEVETGWGRVRIVTKSGGFGPPDLMVSVLEETGAVV</sequence>
<comment type="similarity">
    <text evidence="1">Belongs to the four-carbon acid sugar kinase family.</text>
</comment>
<dbReference type="InterPro" id="IPR042213">
    <property type="entry name" value="NBD_C_sf"/>
</dbReference>
<evidence type="ECO:0000256" key="2">
    <source>
        <dbReference type="ARBA" id="ARBA00022679"/>
    </source>
</evidence>
<evidence type="ECO:0000313" key="10">
    <source>
        <dbReference type="Proteomes" id="UP001549164"/>
    </source>
</evidence>
<feature type="domain" description="Four-carbon acid sugar kinase N-terminal" evidence="7">
    <location>
        <begin position="5"/>
        <end position="132"/>
    </location>
</feature>
<dbReference type="Gene3D" id="3.40.980.20">
    <property type="entry name" value="Four-carbon acid sugar kinase, nucleotide binding domain"/>
    <property type="match status" value="1"/>
</dbReference>
<dbReference type="InterPro" id="IPR010737">
    <property type="entry name" value="4-carb_acid_sugar_kinase_N"/>
</dbReference>
<dbReference type="EMBL" id="JBEPLY010000010">
    <property type="protein sequence ID" value="MET3600966.1"/>
    <property type="molecule type" value="Genomic_DNA"/>
</dbReference>
<dbReference type="SUPFAM" id="SSF142764">
    <property type="entry name" value="YgbK-like"/>
    <property type="match status" value="1"/>
</dbReference>
<comment type="caution">
    <text evidence="9">The sequence shown here is derived from an EMBL/GenBank/DDBJ whole genome shotgun (WGS) entry which is preliminary data.</text>
</comment>
<accession>A0ABV2IDI3</accession>
<evidence type="ECO:0000256" key="6">
    <source>
        <dbReference type="ARBA" id="ARBA00023277"/>
    </source>
</evidence>
<dbReference type="Pfam" id="PF17042">
    <property type="entry name" value="NBD_C"/>
    <property type="match status" value="1"/>
</dbReference>
<proteinExistence type="inferred from homology"/>
<evidence type="ECO:0000313" key="9">
    <source>
        <dbReference type="EMBL" id="MET3600966.1"/>
    </source>
</evidence>
<dbReference type="InterPro" id="IPR031475">
    <property type="entry name" value="NBD_C"/>
</dbReference>
<dbReference type="Pfam" id="PF07005">
    <property type="entry name" value="SBD_N"/>
    <property type="match status" value="1"/>
</dbReference>
<keyword evidence="4" id="KW-0418">Kinase</keyword>
<dbReference type="InterPro" id="IPR037051">
    <property type="entry name" value="4-carb_acid_sugar_kinase_N_sf"/>
</dbReference>
<dbReference type="RefSeq" id="WP_354434832.1">
    <property type="nucleotide sequence ID" value="NZ_JBEPLY010000010.1"/>
</dbReference>
<evidence type="ECO:0000256" key="4">
    <source>
        <dbReference type="ARBA" id="ARBA00022777"/>
    </source>
</evidence>
<keyword evidence="6" id="KW-0119">Carbohydrate metabolism</keyword>
<feature type="domain" description="Four-carbon acid sugar kinase nucleotide binding" evidence="8">
    <location>
        <begin position="253"/>
        <end position="332"/>
    </location>
</feature>
<keyword evidence="2" id="KW-0808">Transferase</keyword>
<dbReference type="Proteomes" id="UP001549164">
    <property type="component" value="Unassembled WGS sequence"/>
</dbReference>
<evidence type="ECO:0000256" key="3">
    <source>
        <dbReference type="ARBA" id="ARBA00022741"/>
    </source>
</evidence>
<evidence type="ECO:0000256" key="5">
    <source>
        <dbReference type="ARBA" id="ARBA00022840"/>
    </source>
</evidence>
<dbReference type="Gene3D" id="3.40.50.10840">
    <property type="entry name" value="Putative sugar-binding, N-terminal domain"/>
    <property type="match status" value="1"/>
</dbReference>
<organism evidence="9 10">
    <name type="scientific">Martelella mangrovi</name>
    <dbReference type="NCBI Taxonomy" id="1397477"/>
    <lineage>
        <taxon>Bacteria</taxon>
        <taxon>Pseudomonadati</taxon>
        <taxon>Pseudomonadota</taxon>
        <taxon>Alphaproteobacteria</taxon>
        <taxon>Hyphomicrobiales</taxon>
        <taxon>Aurantimonadaceae</taxon>
        <taxon>Martelella</taxon>
    </lineage>
</organism>
<evidence type="ECO:0000256" key="1">
    <source>
        <dbReference type="ARBA" id="ARBA00005715"/>
    </source>
</evidence>
<keyword evidence="5" id="KW-0067">ATP-binding</keyword>
<name>A0ABV2IDI3_9HYPH</name>
<keyword evidence="10" id="KW-1185">Reference proteome</keyword>
<gene>
    <name evidence="9" type="ORF">ABID12_002917</name>
</gene>
<keyword evidence="3" id="KW-0547">Nucleotide-binding</keyword>
<reference evidence="9 10" key="1">
    <citation type="submission" date="2024-06" db="EMBL/GenBank/DDBJ databases">
        <title>Genomic Encyclopedia of Type Strains, Phase IV (KMG-IV): sequencing the most valuable type-strain genomes for metagenomic binning, comparative biology and taxonomic classification.</title>
        <authorList>
            <person name="Goeker M."/>
        </authorList>
    </citation>
    <scope>NUCLEOTIDE SEQUENCE [LARGE SCALE GENOMIC DNA]</scope>
    <source>
        <strain evidence="9 10">DSM 28102</strain>
    </source>
</reference>
<evidence type="ECO:0000259" key="7">
    <source>
        <dbReference type="Pfam" id="PF07005"/>
    </source>
</evidence>
<protein>
    <submittedName>
        <fullName evidence="9">Uncharacterized protein YgbK (DUF1537 family)</fullName>
    </submittedName>
</protein>